<dbReference type="InterPro" id="IPR011055">
    <property type="entry name" value="Dup_hybrid_motif"/>
</dbReference>
<dbReference type="Pfam" id="PF01551">
    <property type="entry name" value="Peptidase_M23"/>
    <property type="match status" value="1"/>
</dbReference>
<dbReference type="STRING" id="93684.SAMN05421853_106131"/>
<reference evidence="5" key="1">
    <citation type="submission" date="2016-10" db="EMBL/GenBank/DDBJ databases">
        <authorList>
            <person name="Varghese N."/>
            <person name="Submissions S."/>
        </authorList>
    </citation>
    <scope>NUCLEOTIDE SEQUENCE [LARGE SCALE GENOMIC DNA]</scope>
    <source>
        <strain evidence="5">JCM 10271</strain>
    </source>
</reference>
<sequence>MIRSALLALIAGTSAAPTAAEVLLSWPVDCDNGRTCFIEDYVDATPGPGMSDFMCGLKSRDEHSGTDIALLSDAQRLAGVDVLAAAPGRIAALRDGVEDRRMDNAEDISGIECGNAVRLDHGDGLQTLYCHLAKGSLTVAEGDSVERGQALGRIGLSGQTNYPHLHFTVLRDGESIDPFDYEAAGICGATAPTLWEDAPPYVETGLFTAGFSNQVPEFSEVQNGDARVDSLAADTALVLYAHMFHAERGDVLHLEAKGPDRSVFDHSILVKTDDAQAFRAFGRRAPEEGWPSGDYTGTARLMRGETVIAVRHAYVSVR</sequence>
<evidence type="ECO:0000313" key="4">
    <source>
        <dbReference type="EMBL" id="SFQ45976.1"/>
    </source>
</evidence>
<feature type="signal peptide" evidence="2">
    <location>
        <begin position="1"/>
        <end position="19"/>
    </location>
</feature>
<evidence type="ECO:0000259" key="3">
    <source>
        <dbReference type="Pfam" id="PF01551"/>
    </source>
</evidence>
<evidence type="ECO:0000256" key="2">
    <source>
        <dbReference type="SAM" id="SignalP"/>
    </source>
</evidence>
<keyword evidence="5" id="KW-1185">Reference proteome</keyword>
<proteinExistence type="predicted"/>
<dbReference type="CDD" id="cd12797">
    <property type="entry name" value="M23_peptidase"/>
    <property type="match status" value="1"/>
</dbReference>
<dbReference type="Proteomes" id="UP000243106">
    <property type="component" value="Unassembled WGS sequence"/>
</dbReference>
<dbReference type="AlphaFoldDB" id="A0A1I5YP15"/>
<name>A0A1I5YP15_9RHOB</name>
<dbReference type="EMBL" id="FOXV01000006">
    <property type="protein sequence ID" value="SFQ45976.1"/>
    <property type="molecule type" value="Genomic_DNA"/>
</dbReference>
<dbReference type="SUPFAM" id="SSF51261">
    <property type="entry name" value="Duplicated hybrid motif"/>
    <property type="match status" value="1"/>
</dbReference>
<feature type="chain" id="PRO_5017246878" evidence="2">
    <location>
        <begin position="20"/>
        <end position="318"/>
    </location>
</feature>
<dbReference type="InterPro" id="IPR050570">
    <property type="entry name" value="Cell_wall_metabolism_enzyme"/>
</dbReference>
<evidence type="ECO:0000313" key="5">
    <source>
        <dbReference type="Proteomes" id="UP000243106"/>
    </source>
</evidence>
<keyword evidence="1 2" id="KW-0732">Signal</keyword>
<dbReference type="Gene3D" id="2.70.70.10">
    <property type="entry name" value="Glucose Permease (Domain IIA)"/>
    <property type="match status" value="1"/>
</dbReference>
<organism evidence="4 5">
    <name type="scientific">Roseivivax halotolerans</name>
    <dbReference type="NCBI Taxonomy" id="93684"/>
    <lineage>
        <taxon>Bacteria</taxon>
        <taxon>Pseudomonadati</taxon>
        <taxon>Pseudomonadota</taxon>
        <taxon>Alphaproteobacteria</taxon>
        <taxon>Rhodobacterales</taxon>
        <taxon>Roseobacteraceae</taxon>
        <taxon>Roseivivax</taxon>
    </lineage>
</organism>
<evidence type="ECO:0000256" key="1">
    <source>
        <dbReference type="ARBA" id="ARBA00022729"/>
    </source>
</evidence>
<dbReference type="InterPro" id="IPR016047">
    <property type="entry name" value="M23ase_b-sheet_dom"/>
</dbReference>
<protein>
    <submittedName>
        <fullName evidence="4">Peptidase family M23</fullName>
    </submittedName>
</protein>
<dbReference type="PANTHER" id="PTHR21666">
    <property type="entry name" value="PEPTIDASE-RELATED"/>
    <property type="match status" value="1"/>
</dbReference>
<dbReference type="RefSeq" id="WP_245760228.1">
    <property type="nucleotide sequence ID" value="NZ_FOXV01000006.1"/>
</dbReference>
<dbReference type="PANTHER" id="PTHR21666:SF289">
    <property type="entry name" value="L-ALA--D-GLU ENDOPEPTIDASE"/>
    <property type="match status" value="1"/>
</dbReference>
<dbReference type="GO" id="GO:0004222">
    <property type="term" value="F:metalloendopeptidase activity"/>
    <property type="evidence" value="ECO:0007669"/>
    <property type="project" value="TreeGrafter"/>
</dbReference>
<gene>
    <name evidence="4" type="ORF">SAMN05421853_106131</name>
</gene>
<feature type="domain" description="M23ase beta-sheet core" evidence="3">
    <location>
        <begin position="78"/>
        <end position="178"/>
    </location>
</feature>
<accession>A0A1I5YP15</accession>